<dbReference type="EMBL" id="JACXIZ010000069">
    <property type="protein sequence ID" value="MBD2848490.1"/>
    <property type="molecule type" value="Genomic_DNA"/>
</dbReference>
<dbReference type="InterPro" id="IPR008205">
    <property type="entry name" value="GGGP_HepGP_synthase"/>
</dbReference>
<name>A0A927GUT0_9BACL</name>
<dbReference type="InterPro" id="IPR038597">
    <property type="entry name" value="GGGP/HepGP_synthase_sf"/>
</dbReference>
<dbReference type="SUPFAM" id="SSF51395">
    <property type="entry name" value="FMN-linked oxidoreductases"/>
    <property type="match status" value="1"/>
</dbReference>
<comment type="pathway">
    <text evidence="9">Membrane lipid metabolism; glycerophospholipid metabolism.</text>
</comment>
<keyword evidence="7 9" id="KW-1208">Phospholipid metabolism</keyword>
<evidence type="ECO:0000256" key="6">
    <source>
        <dbReference type="ARBA" id="ARBA00023209"/>
    </source>
</evidence>
<evidence type="ECO:0000256" key="4">
    <source>
        <dbReference type="ARBA" id="ARBA00022842"/>
    </source>
</evidence>
<evidence type="ECO:0000256" key="7">
    <source>
        <dbReference type="ARBA" id="ARBA00023264"/>
    </source>
</evidence>
<sequence>MQVAGWEHVFKLDPDKTLSDETLEAICESGTDALVIGGSSGVTYDNTVDLLARVRRYEVPCALELSTPEAAVPGFDLYLVPLVLNTERGAWITGRQAEGVLGYGPLIPWEATLAEGYIILNAEAEAARVTEAQTELDEERTLAYVDVADRLMRLPIIYLEYSGRFGDMERVRRARRRLAQGRLFYGGGIADAEQAAAAALAADTVVVGNALYADWRTALHTVDAVKRVKREGKLV</sequence>
<feature type="binding site" evidence="9">
    <location>
        <position position="11"/>
    </location>
    <ligand>
        <name>sn-glycerol 1-phosphate</name>
        <dbReference type="ChEBI" id="CHEBI:57685"/>
    </ligand>
</feature>
<keyword evidence="6 9" id="KW-0594">Phospholipid biosynthesis</keyword>
<evidence type="ECO:0000256" key="1">
    <source>
        <dbReference type="ARBA" id="ARBA00022516"/>
    </source>
</evidence>
<protein>
    <recommendedName>
        <fullName evidence="9">Heptaprenylglyceryl phosphate synthase</fullName>
        <shortName evidence="9">HepGP synthase</shortName>
        <ecNumber evidence="9">2.5.1.n9</ecNumber>
    </recommendedName>
    <alternativeName>
        <fullName evidence="9">Glycerol-1-phosphate heptaprenyltransferase</fullName>
    </alternativeName>
</protein>
<keyword evidence="11" id="KW-1185">Reference proteome</keyword>
<dbReference type="NCBIfam" id="NF003199">
    <property type="entry name" value="PRK04169.1-3"/>
    <property type="match status" value="1"/>
</dbReference>
<feature type="binding site" evidence="9">
    <location>
        <position position="39"/>
    </location>
    <ligand>
        <name>Mg(2+)</name>
        <dbReference type="ChEBI" id="CHEBI:18420"/>
    </ligand>
</feature>
<proteinExistence type="inferred from homology"/>
<evidence type="ECO:0000256" key="3">
    <source>
        <dbReference type="ARBA" id="ARBA00022723"/>
    </source>
</evidence>
<dbReference type="PANTHER" id="PTHR40029">
    <property type="match status" value="1"/>
</dbReference>
<evidence type="ECO:0000256" key="9">
    <source>
        <dbReference type="HAMAP-Rule" id="MF_00112"/>
    </source>
</evidence>
<dbReference type="CDD" id="cd02812">
    <property type="entry name" value="PcrB_like"/>
    <property type="match status" value="1"/>
</dbReference>
<comment type="subunit">
    <text evidence="9">Homodimer.</text>
</comment>
<feature type="binding site" evidence="9">
    <location>
        <position position="13"/>
    </location>
    <ligand>
        <name>Mg(2+)</name>
        <dbReference type="ChEBI" id="CHEBI:18420"/>
    </ligand>
</feature>
<comment type="caution">
    <text evidence="10">The sequence shown here is derived from an EMBL/GenBank/DDBJ whole genome shotgun (WGS) entry which is preliminary data.</text>
</comment>
<comment type="catalytic activity">
    <reaction evidence="8 9">
        <text>sn-glycerol 1-phosphate + all-trans-heptaprenyl diphosphate = 3-heptaprenyl-sn-glycero-1-phosphate + diphosphate</text>
        <dbReference type="Rhea" id="RHEA:33495"/>
        <dbReference type="ChEBI" id="CHEBI:33019"/>
        <dbReference type="ChEBI" id="CHEBI:57685"/>
        <dbReference type="ChEBI" id="CHEBI:58206"/>
        <dbReference type="ChEBI" id="CHEBI:64781"/>
        <dbReference type="EC" id="2.5.1.n9"/>
    </reaction>
</comment>
<keyword evidence="4 9" id="KW-0460">Magnesium</keyword>
<dbReference type="NCBIfam" id="TIGR01768">
    <property type="entry name" value="GGGP-family"/>
    <property type="match status" value="1"/>
</dbReference>
<dbReference type="GO" id="GO:0046474">
    <property type="term" value="P:glycerophospholipid biosynthetic process"/>
    <property type="evidence" value="ECO:0007669"/>
    <property type="project" value="UniProtKB-UniRule"/>
</dbReference>
<evidence type="ECO:0000256" key="8">
    <source>
        <dbReference type="ARBA" id="ARBA00048318"/>
    </source>
</evidence>
<dbReference type="GO" id="GO:0000287">
    <property type="term" value="F:magnesium ion binding"/>
    <property type="evidence" value="ECO:0007669"/>
    <property type="project" value="UniProtKB-UniRule"/>
</dbReference>
<evidence type="ECO:0000256" key="2">
    <source>
        <dbReference type="ARBA" id="ARBA00022679"/>
    </source>
</evidence>
<feature type="binding site" evidence="9">
    <location>
        <begin position="208"/>
        <end position="209"/>
    </location>
    <ligand>
        <name>sn-glycerol 1-phosphate</name>
        <dbReference type="ChEBI" id="CHEBI:57685"/>
    </ligand>
</feature>
<comment type="similarity">
    <text evidence="9">Belongs to the GGGP/HepGP synthase family. Group I subfamily.</text>
</comment>
<comment type="cofactor">
    <cofactor evidence="9">
        <name>Mg(2+)</name>
        <dbReference type="ChEBI" id="CHEBI:18420"/>
    </cofactor>
</comment>
<dbReference type="InterPro" id="IPR039074">
    <property type="entry name" value="GGGP/HepGP_synthase_I"/>
</dbReference>
<keyword evidence="2 9" id="KW-0808">Transferase</keyword>
<dbReference type="Proteomes" id="UP000621560">
    <property type="component" value="Unassembled WGS sequence"/>
</dbReference>
<evidence type="ECO:0000313" key="10">
    <source>
        <dbReference type="EMBL" id="MBD2848490.1"/>
    </source>
</evidence>
<dbReference type="EC" id="2.5.1.n9" evidence="9"/>
<evidence type="ECO:0000313" key="11">
    <source>
        <dbReference type="Proteomes" id="UP000621560"/>
    </source>
</evidence>
<comment type="caution">
    <text evidence="9">Lacks conserved residue(s) required for the propagation of feature annotation.</text>
</comment>
<accession>A0A927GUT0</accession>
<dbReference type="NCBIfam" id="NF003197">
    <property type="entry name" value="PRK04169.1-1"/>
    <property type="match status" value="1"/>
</dbReference>
<keyword evidence="3 9" id="KW-0479">Metal-binding</keyword>
<dbReference type="GO" id="GO:0120536">
    <property type="term" value="F:heptaprenylglyceryl phosphate synthase activity"/>
    <property type="evidence" value="ECO:0007669"/>
    <property type="project" value="UniProtKB-ARBA"/>
</dbReference>
<keyword evidence="5 9" id="KW-0443">Lipid metabolism</keyword>
<gene>
    <name evidence="9" type="primary">pcrB</name>
    <name evidence="10" type="ORF">IDH44_25185</name>
</gene>
<comment type="function">
    <text evidence="9">Prenyltransferase that catalyzes in vivo the transfer of the heptaprenyl moiety of heptaprenyl pyrophosphate (HepPP; 35 carbon atoms) to the C3 hydroxyl of sn-glycerol-1-phosphate (G1P), producing heptaprenylglyceryl phosphate (HepGP). This reaction is an ether-bond-formation step in the biosynthesis of archaea-type G1P-based membrane lipids found in Bacillales.</text>
</comment>
<dbReference type="Gene3D" id="3.20.20.390">
    <property type="entry name" value="FMN-linked oxidoreductases"/>
    <property type="match status" value="1"/>
</dbReference>
<keyword evidence="1 9" id="KW-0444">Lipid biosynthesis</keyword>
<organism evidence="10 11">
    <name type="scientific">Paenibacillus sabuli</name>
    <dbReference type="NCBI Taxonomy" id="2772509"/>
    <lineage>
        <taxon>Bacteria</taxon>
        <taxon>Bacillati</taxon>
        <taxon>Bacillota</taxon>
        <taxon>Bacilli</taxon>
        <taxon>Bacillales</taxon>
        <taxon>Paenibacillaceae</taxon>
        <taxon>Paenibacillus</taxon>
    </lineage>
</organism>
<dbReference type="Pfam" id="PF01884">
    <property type="entry name" value="PcrB"/>
    <property type="match status" value="1"/>
</dbReference>
<feature type="binding site" evidence="9">
    <location>
        <position position="188"/>
    </location>
    <ligand>
        <name>sn-glycerol 1-phosphate</name>
        <dbReference type="ChEBI" id="CHEBI:57685"/>
    </ligand>
</feature>
<evidence type="ECO:0000256" key="5">
    <source>
        <dbReference type="ARBA" id="ARBA00023098"/>
    </source>
</evidence>
<reference evidence="10" key="1">
    <citation type="submission" date="2020-09" db="EMBL/GenBank/DDBJ databases">
        <title>A novel bacterium of genus Paenibacillus, isolated from South China Sea.</title>
        <authorList>
            <person name="Huang H."/>
            <person name="Mo K."/>
            <person name="Hu Y."/>
        </authorList>
    </citation>
    <scope>NUCLEOTIDE SEQUENCE</scope>
    <source>
        <strain evidence="10">IB182496</strain>
    </source>
</reference>
<dbReference type="HAMAP" id="MF_00112">
    <property type="entry name" value="GGGP_HepGP_synthase"/>
    <property type="match status" value="1"/>
</dbReference>
<dbReference type="PANTHER" id="PTHR40029:SF2">
    <property type="entry name" value="HEPTAPRENYLGLYCERYL PHOSPHATE SYNTHASE"/>
    <property type="match status" value="1"/>
</dbReference>
<dbReference type="AlphaFoldDB" id="A0A927GUT0"/>
<feature type="binding site" evidence="9">
    <location>
        <begin position="158"/>
        <end position="163"/>
    </location>
    <ligand>
        <name>sn-glycerol 1-phosphate</name>
        <dbReference type="ChEBI" id="CHEBI:57685"/>
    </ligand>
</feature>